<dbReference type="PANTHER" id="PTHR33074">
    <property type="entry name" value="EXPRESSED PROTEIN-RELATED"/>
    <property type="match status" value="1"/>
</dbReference>
<protein>
    <submittedName>
        <fullName evidence="1">Uncharacterized protein</fullName>
    </submittedName>
</protein>
<dbReference type="Pfam" id="PF07762">
    <property type="entry name" value="DUF1618"/>
    <property type="match status" value="1"/>
</dbReference>
<proteinExistence type="predicted"/>
<dbReference type="ExpressionAtlas" id="M8CHS9">
    <property type="expression patterns" value="baseline"/>
</dbReference>
<name>M8CHS9_AEGTA</name>
<dbReference type="InterPro" id="IPR011676">
    <property type="entry name" value="DUF1618"/>
</dbReference>
<dbReference type="PANTHER" id="PTHR33074:SF50">
    <property type="entry name" value="DUF1618 DOMAIN-CONTAINING PROTEIN"/>
    <property type="match status" value="1"/>
</dbReference>
<dbReference type="AlphaFoldDB" id="M8CHS9"/>
<accession>M8CHS9</accession>
<dbReference type="EnsemblPlants" id="EMT26787">
    <property type="protein sequence ID" value="EMT26787"/>
    <property type="gene ID" value="F775_10835"/>
</dbReference>
<organism evidence="1">
    <name type="scientific">Aegilops tauschii</name>
    <name type="common">Tausch's goatgrass</name>
    <name type="synonym">Aegilops squarrosa</name>
    <dbReference type="NCBI Taxonomy" id="37682"/>
    <lineage>
        <taxon>Eukaryota</taxon>
        <taxon>Viridiplantae</taxon>
        <taxon>Streptophyta</taxon>
        <taxon>Embryophyta</taxon>
        <taxon>Tracheophyta</taxon>
        <taxon>Spermatophyta</taxon>
        <taxon>Magnoliopsida</taxon>
        <taxon>Liliopsida</taxon>
        <taxon>Poales</taxon>
        <taxon>Poaceae</taxon>
        <taxon>BOP clade</taxon>
        <taxon>Pooideae</taxon>
        <taxon>Triticodae</taxon>
        <taxon>Triticeae</taxon>
        <taxon>Triticinae</taxon>
        <taxon>Aegilops</taxon>
    </lineage>
</organism>
<sequence>MAGKLTPPDYGYPDDGGERPPFVLIDPKAYFANRKNATTAVCDLDGPGLKGRLQITFCAVAPPRVSYFCVHATHMDYTEFAVSPYIMATENDGGLVLLCVVPGDYPCMAQLPGFRQYFVYDALTRKIYHLPHPGSQHLFNPLSLTIMRRCNKGTRTGKDSNLTLHPQHLTLRHHVHGEPRHHYCGSCSFVVAAQAHVFLGVPSPQLCIYQSNTGTWTKKPVVLGSCPEDHSTSKTLTIGGPKRTVTWVDLWDDIIFCDVLAKRPKLTYLKLPPPIMPGPHVGYGEPRAVRDVALVDNSIKYVEMFVHPDSSSSNSQHHRWEVAAWSLGKTSHPSPKDWRMVSKLDSAHIKVDGSGATAAHPTLSTLHVGLPTISLQNDPIVYFLAKIDYTTMRHTAWVLAVDMETKTVKNVAEFPAKRTFGLTKGAYVASRISAYLKV</sequence>
<reference evidence="1" key="1">
    <citation type="submission" date="2015-06" db="UniProtKB">
        <authorList>
            <consortium name="EnsemblPlants"/>
        </authorList>
    </citation>
    <scope>IDENTIFICATION</scope>
</reference>
<evidence type="ECO:0000313" key="1">
    <source>
        <dbReference type="EnsemblPlants" id="EMT26787"/>
    </source>
</evidence>